<proteinExistence type="predicted"/>
<name>A0A2X0QWA1_9PROT</name>
<keyword evidence="1" id="KW-0472">Membrane</keyword>
<feature type="transmembrane region" description="Helical" evidence="1">
    <location>
        <begin position="72"/>
        <end position="95"/>
    </location>
</feature>
<keyword evidence="1" id="KW-1133">Transmembrane helix</keyword>
<organism evidence="3">
    <name type="scientific">Candidatus Nitrotoga fabula</name>
    <dbReference type="NCBI Taxonomy" id="2182327"/>
    <lineage>
        <taxon>Bacteria</taxon>
        <taxon>Pseudomonadati</taxon>
        <taxon>Pseudomonadota</taxon>
        <taxon>Betaproteobacteria</taxon>
        <taxon>Nitrosomonadales</taxon>
        <taxon>Gallionellaceae</taxon>
        <taxon>Candidatus Nitrotoga</taxon>
    </lineage>
</organism>
<evidence type="ECO:0000313" key="3">
    <source>
        <dbReference type="EMBL" id="SPS06050.1"/>
    </source>
</evidence>
<gene>
    <name evidence="3" type="ORF">NITFAB_1640</name>
</gene>
<keyword evidence="1" id="KW-0812">Transmembrane</keyword>
<dbReference type="NCBIfam" id="NF041281">
    <property type="entry name" value="TraA_gammapb"/>
    <property type="match status" value="1"/>
</dbReference>
<sequence length="97" mass="10091">MKNKLIVSRIALLCAMLGIPAFAFAGTTGTEFLALYTWINGVVTGYLGRAIAMASVAIGALMSVAKSNPIPILVGIGFAIFLQYTPTIITGILTATI</sequence>
<accession>A0A2X0QWA1</accession>
<dbReference type="InterPro" id="IPR059173">
    <property type="entry name" value="TraA_dom"/>
</dbReference>
<reference evidence="3" key="1">
    <citation type="submission" date="2018-05" db="EMBL/GenBank/DDBJ databases">
        <authorList>
            <person name="Lanie J.A."/>
            <person name="Ng W.-L."/>
            <person name="Kazmierczak K.M."/>
            <person name="Andrzejewski T.M."/>
            <person name="Davidsen T.M."/>
            <person name="Wayne K.J."/>
            <person name="Tettelin H."/>
            <person name="Glass J.I."/>
            <person name="Rusch D."/>
            <person name="Podicherti R."/>
            <person name="Tsui H.-C.T."/>
            <person name="Winkler M.E."/>
        </authorList>
    </citation>
    <scope>NUCLEOTIDE SEQUENCE</scope>
    <source>
        <strain evidence="3">KNB</strain>
    </source>
</reference>
<keyword evidence="2" id="KW-0732">Signal</keyword>
<feature type="chain" id="PRO_5015927530" evidence="2">
    <location>
        <begin position="26"/>
        <end position="97"/>
    </location>
</feature>
<dbReference type="AlphaFoldDB" id="A0A2X0QWA1"/>
<evidence type="ECO:0000256" key="1">
    <source>
        <dbReference type="SAM" id="Phobius"/>
    </source>
</evidence>
<feature type="transmembrane region" description="Helical" evidence="1">
    <location>
        <begin position="35"/>
        <end position="60"/>
    </location>
</feature>
<dbReference type="EMBL" id="LS423452">
    <property type="protein sequence ID" value="SPS06050.1"/>
    <property type="molecule type" value="Genomic_DNA"/>
</dbReference>
<feature type="signal peptide" evidence="2">
    <location>
        <begin position="1"/>
        <end position="25"/>
    </location>
</feature>
<evidence type="ECO:0000256" key="2">
    <source>
        <dbReference type="SAM" id="SignalP"/>
    </source>
</evidence>
<protein>
    <submittedName>
        <fullName evidence="3">Putative pilin subunit</fullName>
    </submittedName>
</protein>